<reference evidence="9 10" key="1">
    <citation type="submission" date="2021-06" db="EMBL/GenBank/DDBJ databases">
        <title>Actinoplanes lichenicola sp. nov., and Actinoplanes ovalisporus sp. nov., isolated from lichen in Thailand.</title>
        <authorList>
            <person name="Saeng-In P."/>
            <person name="Kanchanasin P."/>
            <person name="Yuki M."/>
            <person name="Kudo T."/>
            <person name="Ohkuma M."/>
            <person name="Phongsopitanun W."/>
            <person name="Tanasupawat S."/>
        </authorList>
    </citation>
    <scope>NUCLEOTIDE SEQUENCE [LARGE SCALE GENOMIC DNA]</scope>
    <source>
        <strain evidence="9 10">NBRC 110975</strain>
    </source>
</reference>
<evidence type="ECO:0000256" key="5">
    <source>
        <dbReference type="ARBA" id="ARBA00023136"/>
    </source>
</evidence>
<evidence type="ECO:0000256" key="1">
    <source>
        <dbReference type="ARBA" id="ARBA00004141"/>
    </source>
</evidence>
<sequence length="199" mass="21840">MRDRGVKTRQRKQRVVIAPGTLGTVPESSRLRSRLRALVRELGKFGIVGGISFTIDVAIFNVLLQADYETLIAKTISTVIATTFAFAGNRFWTWRNAAHTHMARQYTMFFVLNAVGLGIGLACLAISHYGLGQLSPIFQTKLADNISGQLVGTAAGSLFRFWSYRRFVFPAPTPPDAPPRQEHRAAGVTPPPSPIRDSA</sequence>
<accession>A0ABS5YHK5</accession>
<comment type="caution">
    <text evidence="9">The sequence shown here is derived from an EMBL/GenBank/DDBJ whole genome shotgun (WGS) entry which is preliminary data.</text>
</comment>
<evidence type="ECO:0000256" key="4">
    <source>
        <dbReference type="ARBA" id="ARBA00022989"/>
    </source>
</evidence>
<name>A0ABS5YHK5_9ACTN</name>
<keyword evidence="10" id="KW-1185">Reference proteome</keyword>
<dbReference type="InterPro" id="IPR051401">
    <property type="entry name" value="GtrA_CellWall_Glycosyl"/>
</dbReference>
<evidence type="ECO:0000256" key="2">
    <source>
        <dbReference type="ARBA" id="ARBA00009399"/>
    </source>
</evidence>
<protein>
    <submittedName>
        <fullName evidence="9">GtrA family protein</fullName>
    </submittedName>
</protein>
<dbReference type="PANTHER" id="PTHR38459:SF1">
    <property type="entry name" value="PROPHAGE BACTOPRENOL-LINKED GLUCOSE TRANSLOCASE HOMOLOG"/>
    <property type="match status" value="1"/>
</dbReference>
<dbReference type="Pfam" id="PF04138">
    <property type="entry name" value="GtrA_DPMS_TM"/>
    <property type="match status" value="1"/>
</dbReference>
<feature type="transmembrane region" description="Helical" evidence="7">
    <location>
        <begin position="109"/>
        <end position="131"/>
    </location>
</feature>
<evidence type="ECO:0000256" key="7">
    <source>
        <dbReference type="SAM" id="Phobius"/>
    </source>
</evidence>
<evidence type="ECO:0000313" key="10">
    <source>
        <dbReference type="Proteomes" id="UP001519654"/>
    </source>
</evidence>
<feature type="transmembrane region" description="Helical" evidence="7">
    <location>
        <begin position="42"/>
        <end position="64"/>
    </location>
</feature>
<keyword evidence="4 7" id="KW-1133">Transmembrane helix</keyword>
<evidence type="ECO:0000256" key="6">
    <source>
        <dbReference type="SAM" id="MobiDB-lite"/>
    </source>
</evidence>
<gene>
    <name evidence="9" type="ORF">KOI35_05150</name>
</gene>
<proteinExistence type="inferred from homology"/>
<comment type="subcellular location">
    <subcellularLocation>
        <location evidence="1">Membrane</location>
        <topology evidence="1">Multi-pass membrane protein</topology>
    </subcellularLocation>
</comment>
<dbReference type="EMBL" id="JAHKKG010000002">
    <property type="protein sequence ID" value="MBU2662890.1"/>
    <property type="molecule type" value="Genomic_DNA"/>
</dbReference>
<keyword evidence="3 7" id="KW-0812">Transmembrane</keyword>
<feature type="region of interest" description="Disordered" evidence="6">
    <location>
        <begin position="173"/>
        <end position="199"/>
    </location>
</feature>
<evidence type="ECO:0000313" key="9">
    <source>
        <dbReference type="EMBL" id="MBU2662890.1"/>
    </source>
</evidence>
<organism evidence="9 10">
    <name type="scientific">Paractinoplanes bogorensis</name>
    <dbReference type="NCBI Taxonomy" id="1610840"/>
    <lineage>
        <taxon>Bacteria</taxon>
        <taxon>Bacillati</taxon>
        <taxon>Actinomycetota</taxon>
        <taxon>Actinomycetes</taxon>
        <taxon>Micromonosporales</taxon>
        <taxon>Micromonosporaceae</taxon>
        <taxon>Paractinoplanes</taxon>
    </lineage>
</organism>
<dbReference type="PANTHER" id="PTHR38459">
    <property type="entry name" value="PROPHAGE BACTOPRENOL-LINKED GLUCOSE TRANSLOCASE HOMOLOG"/>
    <property type="match status" value="1"/>
</dbReference>
<evidence type="ECO:0000259" key="8">
    <source>
        <dbReference type="Pfam" id="PF04138"/>
    </source>
</evidence>
<comment type="similarity">
    <text evidence="2">Belongs to the GtrA family.</text>
</comment>
<dbReference type="InterPro" id="IPR007267">
    <property type="entry name" value="GtrA_DPMS_TM"/>
</dbReference>
<dbReference type="Proteomes" id="UP001519654">
    <property type="component" value="Unassembled WGS sequence"/>
</dbReference>
<feature type="compositionally biased region" description="Pro residues" evidence="6">
    <location>
        <begin position="189"/>
        <end position="199"/>
    </location>
</feature>
<keyword evidence="5 7" id="KW-0472">Membrane</keyword>
<evidence type="ECO:0000256" key="3">
    <source>
        <dbReference type="ARBA" id="ARBA00022692"/>
    </source>
</evidence>
<feature type="domain" description="GtrA/DPMS transmembrane" evidence="8">
    <location>
        <begin position="44"/>
        <end position="169"/>
    </location>
</feature>
<feature type="transmembrane region" description="Helical" evidence="7">
    <location>
        <begin position="70"/>
        <end position="88"/>
    </location>
</feature>